<dbReference type="PROSITE" id="PS51318">
    <property type="entry name" value="TAT"/>
    <property type="match status" value="1"/>
</dbReference>
<dbReference type="Gene3D" id="3.40.50.1980">
    <property type="entry name" value="Nitrogenase molybdenum iron protein domain"/>
    <property type="match status" value="2"/>
</dbReference>
<protein>
    <submittedName>
        <fullName evidence="7">ABC transporter substrate-binding protein</fullName>
    </submittedName>
</protein>
<evidence type="ECO:0000256" key="5">
    <source>
        <dbReference type="SAM" id="MobiDB-lite"/>
    </source>
</evidence>
<comment type="caution">
    <text evidence="7">The sequence shown here is derived from an EMBL/GenBank/DDBJ whole genome shotgun (WGS) entry which is preliminary data.</text>
</comment>
<keyword evidence="3" id="KW-0813">Transport</keyword>
<dbReference type="SUPFAM" id="SSF53807">
    <property type="entry name" value="Helical backbone' metal receptor"/>
    <property type="match status" value="1"/>
</dbReference>
<comment type="subcellular location">
    <subcellularLocation>
        <location evidence="1">Cell envelope</location>
    </subcellularLocation>
</comment>
<dbReference type="EMBL" id="BAABKC010000135">
    <property type="protein sequence ID" value="GAA5080372.1"/>
    <property type="molecule type" value="Genomic_DNA"/>
</dbReference>
<accession>A0ABP9LPF2</accession>
<dbReference type="PANTHER" id="PTHR30532">
    <property type="entry name" value="IRON III DICITRATE-BINDING PERIPLASMIC PROTEIN"/>
    <property type="match status" value="1"/>
</dbReference>
<keyword evidence="4" id="KW-0732">Signal</keyword>
<dbReference type="RefSeq" id="WP_345672393.1">
    <property type="nucleotide sequence ID" value="NZ_BAABKC010000135.1"/>
</dbReference>
<reference evidence="8" key="1">
    <citation type="journal article" date="2019" name="Int. J. Syst. Evol. Microbiol.">
        <title>The Global Catalogue of Microorganisms (GCM) 10K type strain sequencing project: providing services to taxonomists for standard genome sequencing and annotation.</title>
        <authorList>
            <consortium name="The Broad Institute Genomics Platform"/>
            <consortium name="The Broad Institute Genome Sequencing Center for Infectious Disease"/>
            <person name="Wu L."/>
            <person name="Ma J."/>
        </authorList>
    </citation>
    <scope>NUCLEOTIDE SEQUENCE [LARGE SCALE GENOMIC DNA]</scope>
    <source>
        <strain evidence="8">JCM 18410</strain>
    </source>
</reference>
<proteinExistence type="inferred from homology"/>
<organism evidence="7 8">
    <name type="scientific">Streptomyces similanensis</name>
    <dbReference type="NCBI Taxonomy" id="1274988"/>
    <lineage>
        <taxon>Bacteria</taxon>
        <taxon>Bacillati</taxon>
        <taxon>Actinomycetota</taxon>
        <taxon>Actinomycetes</taxon>
        <taxon>Kitasatosporales</taxon>
        <taxon>Streptomycetaceae</taxon>
        <taxon>Streptomyces</taxon>
    </lineage>
</organism>
<keyword evidence="8" id="KW-1185">Reference proteome</keyword>
<dbReference type="InterPro" id="IPR051313">
    <property type="entry name" value="Bact_iron-sidero_bind"/>
</dbReference>
<evidence type="ECO:0000256" key="2">
    <source>
        <dbReference type="ARBA" id="ARBA00008814"/>
    </source>
</evidence>
<dbReference type="InterPro" id="IPR002491">
    <property type="entry name" value="ABC_transptr_periplasmic_BD"/>
</dbReference>
<feature type="domain" description="Fe/B12 periplasmic-binding" evidence="6">
    <location>
        <begin position="82"/>
        <end position="341"/>
    </location>
</feature>
<evidence type="ECO:0000313" key="7">
    <source>
        <dbReference type="EMBL" id="GAA5080372.1"/>
    </source>
</evidence>
<evidence type="ECO:0000313" key="8">
    <source>
        <dbReference type="Proteomes" id="UP001500124"/>
    </source>
</evidence>
<evidence type="ECO:0000259" key="6">
    <source>
        <dbReference type="PROSITE" id="PS50983"/>
    </source>
</evidence>
<dbReference type="PANTHER" id="PTHR30532:SF24">
    <property type="entry name" value="FERRIC ENTEROBACTIN-BINDING PERIPLASMIC PROTEIN FEPB"/>
    <property type="match status" value="1"/>
</dbReference>
<dbReference type="Pfam" id="PF01497">
    <property type="entry name" value="Peripla_BP_2"/>
    <property type="match status" value="1"/>
</dbReference>
<gene>
    <name evidence="7" type="ORF">GCM10023336_73600</name>
</gene>
<comment type="similarity">
    <text evidence="2">Belongs to the bacterial solute-binding protein 8 family.</text>
</comment>
<dbReference type="InterPro" id="IPR006311">
    <property type="entry name" value="TAT_signal"/>
</dbReference>
<dbReference type="PROSITE" id="PS50983">
    <property type="entry name" value="FE_B12_PBP"/>
    <property type="match status" value="1"/>
</dbReference>
<evidence type="ECO:0000256" key="3">
    <source>
        <dbReference type="ARBA" id="ARBA00022448"/>
    </source>
</evidence>
<evidence type="ECO:0000256" key="4">
    <source>
        <dbReference type="ARBA" id="ARBA00022729"/>
    </source>
</evidence>
<dbReference type="Proteomes" id="UP001500124">
    <property type="component" value="Unassembled WGS sequence"/>
</dbReference>
<evidence type="ECO:0000256" key="1">
    <source>
        <dbReference type="ARBA" id="ARBA00004196"/>
    </source>
</evidence>
<name>A0ABP9LPF2_9ACTN</name>
<sequence length="350" mass="36633">MPSATHIRPRDTRSPLSALHGARPSRRGLLAGGLGAAALLGLTACGADDSGGPSTAGGSGAAGWSFTDDRGRTVRLSRRPKRIAFLTDTVGAALWAAGLHPVAATDSGQGIVPAVKPDWSGVAKIYSADKGVRIEALAQARPDLLIDAVQPDGTLQVASQLPAVTKIAPVVGLSTYRSIEQIAGTADRLTGSLGARLADTGAKTRYEEAGSRLRKAVAADKELRVGFVFGIDKNTIGVMNPKTWAVLKTVSALGMRLLPVPGGADNTYSQAVSWENVPSLPVDLLVWAVSDPLPDNPLWKRTPAVRAGQLWKPDLSSWYAYSWENFTVLLDGLATHVQSAHAGVGPRTTS</sequence>
<feature type="region of interest" description="Disordered" evidence="5">
    <location>
        <begin position="1"/>
        <end position="20"/>
    </location>
</feature>